<feature type="binding site" evidence="12 15">
    <location>
        <position position="263"/>
    </location>
    <ligand>
        <name>substrate</name>
    </ligand>
</feature>
<dbReference type="HAMAP" id="MF_01024">
    <property type="entry name" value="HisD"/>
    <property type="match status" value="1"/>
</dbReference>
<comment type="similarity">
    <text evidence="3 12 13 17">Belongs to the histidinol dehydrogenase family.</text>
</comment>
<organism evidence="18 19">
    <name type="scientific">Agrococcus casei LMG 22410</name>
    <dbReference type="NCBI Taxonomy" id="1255656"/>
    <lineage>
        <taxon>Bacteria</taxon>
        <taxon>Bacillati</taxon>
        <taxon>Actinomycetota</taxon>
        <taxon>Actinomycetes</taxon>
        <taxon>Micrococcales</taxon>
        <taxon>Microbacteriaceae</taxon>
        <taxon>Agrococcus</taxon>
    </lineage>
</organism>
<evidence type="ECO:0000256" key="1">
    <source>
        <dbReference type="ARBA" id="ARBA00003850"/>
    </source>
</evidence>
<name>A0A1R4G5C4_9MICO</name>
<dbReference type="InterPro" id="IPR001692">
    <property type="entry name" value="Histidinol_DH_CS"/>
</dbReference>
<feature type="binding site" evidence="12 15">
    <location>
        <position position="422"/>
    </location>
    <ligand>
        <name>substrate</name>
    </ligand>
</feature>
<feature type="active site" description="Proton acceptor" evidence="12 14">
    <location>
        <position position="329"/>
    </location>
</feature>
<dbReference type="GeneID" id="303173322"/>
<comment type="caution">
    <text evidence="12">Lacks conserved residue(s) required for the propagation of feature annotation.</text>
</comment>
<keyword evidence="8 12" id="KW-0560">Oxidoreductase</keyword>
<dbReference type="GO" id="GO:0008270">
    <property type="term" value="F:zinc ion binding"/>
    <property type="evidence" value="ECO:0007669"/>
    <property type="project" value="UniProtKB-UniRule"/>
</dbReference>
<feature type="active site" description="Proton acceptor" evidence="12 14">
    <location>
        <position position="330"/>
    </location>
</feature>
<evidence type="ECO:0000256" key="4">
    <source>
        <dbReference type="ARBA" id="ARBA00012965"/>
    </source>
</evidence>
<feature type="binding site" evidence="12 16">
    <location>
        <position position="260"/>
    </location>
    <ligand>
        <name>Zn(2+)</name>
        <dbReference type="ChEBI" id="CHEBI:29105"/>
    </ligand>
</feature>
<dbReference type="FunFam" id="3.40.50.1980:FF:000001">
    <property type="entry name" value="Histidinol dehydrogenase"/>
    <property type="match status" value="1"/>
</dbReference>
<feature type="binding site" evidence="12 15">
    <location>
        <position position="238"/>
    </location>
    <ligand>
        <name>substrate</name>
    </ligand>
</feature>
<evidence type="ECO:0000313" key="19">
    <source>
        <dbReference type="Proteomes" id="UP000195787"/>
    </source>
</evidence>
<evidence type="ECO:0000256" key="16">
    <source>
        <dbReference type="PIRSR" id="PIRSR000099-4"/>
    </source>
</evidence>
<dbReference type="PRINTS" id="PR00083">
    <property type="entry name" value="HOLDHDRGNASE"/>
</dbReference>
<dbReference type="CDD" id="cd06572">
    <property type="entry name" value="Histidinol_dh"/>
    <property type="match status" value="1"/>
</dbReference>
<dbReference type="InterPro" id="IPR022695">
    <property type="entry name" value="Histidinol_DH_monofunct"/>
</dbReference>
<dbReference type="OrthoDB" id="9805269at2"/>
<protein>
    <recommendedName>
        <fullName evidence="5 12">Histidinol dehydrogenase</fullName>
        <shortName evidence="12">HDH</shortName>
        <ecNumber evidence="4 12">1.1.1.23</ecNumber>
    </recommendedName>
</protein>
<evidence type="ECO:0000256" key="10">
    <source>
        <dbReference type="ARBA" id="ARBA00023102"/>
    </source>
</evidence>
<evidence type="ECO:0000256" key="8">
    <source>
        <dbReference type="ARBA" id="ARBA00023002"/>
    </source>
</evidence>
<dbReference type="RefSeq" id="WP_086992194.1">
    <property type="nucleotide sequence ID" value="NZ_FUHU01000038.1"/>
</dbReference>
<evidence type="ECO:0000256" key="15">
    <source>
        <dbReference type="PIRSR" id="PIRSR000099-3"/>
    </source>
</evidence>
<evidence type="ECO:0000256" key="2">
    <source>
        <dbReference type="ARBA" id="ARBA00004940"/>
    </source>
</evidence>
<dbReference type="Pfam" id="PF00815">
    <property type="entry name" value="Histidinol_dh"/>
    <property type="match status" value="1"/>
</dbReference>
<dbReference type="EMBL" id="FUHU01000038">
    <property type="protein sequence ID" value="SJM63339.1"/>
    <property type="molecule type" value="Genomic_DNA"/>
</dbReference>
<gene>
    <name evidence="12" type="primary">hisD</name>
    <name evidence="18" type="ORF">CZ674_08870</name>
</gene>
<evidence type="ECO:0000256" key="12">
    <source>
        <dbReference type="HAMAP-Rule" id="MF_01024"/>
    </source>
</evidence>
<reference evidence="18 19" key="1">
    <citation type="submission" date="2017-02" db="EMBL/GenBank/DDBJ databases">
        <authorList>
            <person name="Peterson S.W."/>
        </authorList>
    </citation>
    <scope>NUCLEOTIDE SEQUENCE [LARGE SCALE GENOMIC DNA]</scope>
    <source>
        <strain evidence="18 19">LMG 22410</strain>
    </source>
</reference>
<evidence type="ECO:0000256" key="13">
    <source>
        <dbReference type="PIRNR" id="PIRNR000099"/>
    </source>
</evidence>
<evidence type="ECO:0000256" key="3">
    <source>
        <dbReference type="ARBA" id="ARBA00010178"/>
    </source>
</evidence>
<feature type="binding site" evidence="12 15">
    <location>
        <position position="330"/>
    </location>
    <ligand>
        <name>substrate</name>
    </ligand>
</feature>
<evidence type="ECO:0000313" key="18">
    <source>
        <dbReference type="EMBL" id="SJM63339.1"/>
    </source>
</evidence>
<dbReference type="UniPathway" id="UPA00031">
    <property type="reaction ID" value="UER00014"/>
</dbReference>
<keyword evidence="7 12" id="KW-0862">Zinc</keyword>
<dbReference type="PANTHER" id="PTHR21256:SF2">
    <property type="entry name" value="HISTIDINE BIOSYNTHESIS TRIFUNCTIONAL PROTEIN"/>
    <property type="match status" value="1"/>
</dbReference>
<dbReference type="InterPro" id="IPR012131">
    <property type="entry name" value="Hstdl_DH"/>
</dbReference>
<dbReference type="GO" id="GO:0051287">
    <property type="term" value="F:NAD binding"/>
    <property type="evidence" value="ECO:0007669"/>
    <property type="project" value="InterPro"/>
</dbReference>
<evidence type="ECO:0000256" key="9">
    <source>
        <dbReference type="ARBA" id="ARBA00023027"/>
    </source>
</evidence>
<keyword evidence="9 12" id="KW-0520">NAD</keyword>
<dbReference type="PIRSF" id="PIRSF000099">
    <property type="entry name" value="Histidinol_dh"/>
    <property type="match status" value="1"/>
</dbReference>
<dbReference type="GO" id="GO:0000105">
    <property type="term" value="P:L-histidine biosynthetic process"/>
    <property type="evidence" value="ECO:0007669"/>
    <property type="project" value="UniProtKB-UniRule"/>
</dbReference>
<dbReference type="PROSITE" id="PS00611">
    <property type="entry name" value="HISOL_DEHYDROGENASE"/>
    <property type="match status" value="1"/>
</dbReference>
<evidence type="ECO:0000256" key="7">
    <source>
        <dbReference type="ARBA" id="ARBA00022833"/>
    </source>
</evidence>
<dbReference type="GO" id="GO:0005829">
    <property type="term" value="C:cytosol"/>
    <property type="evidence" value="ECO:0007669"/>
    <property type="project" value="TreeGrafter"/>
</dbReference>
<keyword evidence="6 12" id="KW-0479">Metal-binding</keyword>
<feature type="binding site" evidence="12 16">
    <location>
        <position position="422"/>
    </location>
    <ligand>
        <name>Zn(2+)</name>
        <dbReference type="ChEBI" id="CHEBI:29105"/>
    </ligand>
</feature>
<dbReference type="AlphaFoldDB" id="A0A1R4G5C4"/>
<evidence type="ECO:0000256" key="17">
    <source>
        <dbReference type="RuleBase" id="RU004175"/>
    </source>
</evidence>
<feature type="binding site" evidence="12 15">
    <location>
        <position position="260"/>
    </location>
    <ligand>
        <name>substrate</name>
    </ligand>
</feature>
<dbReference type="Proteomes" id="UP000195787">
    <property type="component" value="Unassembled WGS sequence"/>
</dbReference>
<dbReference type="NCBIfam" id="TIGR00069">
    <property type="entry name" value="hisD"/>
    <property type="match status" value="1"/>
</dbReference>
<accession>A0A1R4G5C4</accession>
<keyword evidence="12" id="KW-0028">Amino-acid biosynthesis</keyword>
<comment type="function">
    <text evidence="1 12">Catalyzes the sequential NAD-dependent oxidations of L-histidinol to L-histidinaldehyde and then to L-histidine.</text>
</comment>
<evidence type="ECO:0000256" key="11">
    <source>
        <dbReference type="ARBA" id="ARBA00049489"/>
    </source>
</evidence>
<evidence type="ECO:0000256" key="6">
    <source>
        <dbReference type="ARBA" id="ARBA00022723"/>
    </source>
</evidence>
<comment type="pathway">
    <text evidence="2 12">Amino-acid biosynthesis; L-histidine biosynthesis; L-histidine from 5-phospho-alpha-D-ribose 1-diphosphate: step 9/9.</text>
</comment>
<dbReference type="Gene3D" id="3.40.50.1980">
    <property type="entry name" value="Nitrogenase molybdenum iron protein domain"/>
    <property type="match status" value="2"/>
</dbReference>
<comment type="cofactor">
    <cofactor evidence="12 16">
        <name>Zn(2+)</name>
        <dbReference type="ChEBI" id="CHEBI:29105"/>
    </cofactor>
    <text evidence="12 16">Binds 1 zinc ion per subunit.</text>
</comment>
<keyword evidence="10 12" id="KW-0368">Histidine biosynthesis</keyword>
<dbReference type="PANTHER" id="PTHR21256">
    <property type="entry name" value="HISTIDINOL DEHYDROGENASE HDH"/>
    <property type="match status" value="1"/>
</dbReference>
<evidence type="ECO:0000256" key="5">
    <source>
        <dbReference type="ARBA" id="ARBA00016531"/>
    </source>
</evidence>
<feature type="binding site" evidence="12 16">
    <location>
        <position position="263"/>
    </location>
    <ligand>
        <name>Zn(2+)</name>
        <dbReference type="ChEBI" id="CHEBI:29105"/>
    </ligand>
</feature>
<dbReference type="EC" id="1.1.1.23" evidence="4 12"/>
<evidence type="ECO:0000256" key="14">
    <source>
        <dbReference type="PIRSR" id="PIRSR000099-1"/>
    </source>
</evidence>
<comment type="catalytic activity">
    <reaction evidence="11 12">
        <text>L-histidinol + 2 NAD(+) + H2O = L-histidine + 2 NADH + 3 H(+)</text>
        <dbReference type="Rhea" id="RHEA:20641"/>
        <dbReference type="ChEBI" id="CHEBI:15377"/>
        <dbReference type="ChEBI" id="CHEBI:15378"/>
        <dbReference type="ChEBI" id="CHEBI:57540"/>
        <dbReference type="ChEBI" id="CHEBI:57595"/>
        <dbReference type="ChEBI" id="CHEBI:57699"/>
        <dbReference type="ChEBI" id="CHEBI:57945"/>
        <dbReference type="EC" id="1.1.1.23"/>
    </reaction>
</comment>
<dbReference type="Gene3D" id="1.20.5.1300">
    <property type="match status" value="1"/>
</dbReference>
<feature type="binding site" evidence="12 15">
    <location>
        <position position="363"/>
    </location>
    <ligand>
        <name>substrate</name>
    </ligand>
</feature>
<feature type="binding site" evidence="12 15">
    <location>
        <position position="417"/>
    </location>
    <ligand>
        <name>substrate</name>
    </ligand>
</feature>
<sequence length="432" mass="44378">MLRRLTLASLPDDLDSVLPRAESDVAAAAEAVHALIDDVRSAGADALLDQAERFDRVRPASIRVPSQDLAAALEGLDPTVRAALEQTIERVRQGSAAQIPPAATTRIADGAVIDQRWVPVERVGLYVPGGKAVYPSSVIMNAVAAQAAGVTSIAVASPAQASHDGAPHPTILATCALLGVDEVYAMGGAGAIGAFAYGVEGIGLRRVDVVTGPGNVFVAAAKRAVAGRVAIDAEAGPTEILVLADDTANPELVARDLISQAEHDELAGSVLVTDSAKLADSVDEAIARIVPLTKHSDRIRAALTGRQSASVVVDSLDSAVRLANAYAAEHLQIMTADADSVVEQIVNAGVVFVGDASPVALGDYAAGSNHVLPTGGTARFAAGLNASVFLRSQQVVRYTMQGLAGVRGAIETLAVEEDLPAHGEAVTARFED</sequence>
<proteinExistence type="inferred from homology"/>
<keyword evidence="19" id="KW-1185">Reference proteome</keyword>
<dbReference type="SUPFAM" id="SSF53720">
    <property type="entry name" value="ALDH-like"/>
    <property type="match status" value="1"/>
</dbReference>
<feature type="binding site" evidence="12 16">
    <location>
        <position position="363"/>
    </location>
    <ligand>
        <name>Zn(2+)</name>
        <dbReference type="ChEBI" id="CHEBI:29105"/>
    </ligand>
</feature>
<dbReference type="GO" id="GO:0004399">
    <property type="term" value="F:histidinol dehydrogenase activity"/>
    <property type="evidence" value="ECO:0007669"/>
    <property type="project" value="UniProtKB-UniRule"/>
</dbReference>
<dbReference type="InterPro" id="IPR016161">
    <property type="entry name" value="Ald_DH/histidinol_DH"/>
</dbReference>